<evidence type="ECO:0000313" key="2">
    <source>
        <dbReference type="EMBL" id="MDX3024992.1"/>
    </source>
</evidence>
<feature type="compositionally biased region" description="Basic residues" evidence="1">
    <location>
        <begin position="553"/>
        <end position="565"/>
    </location>
</feature>
<comment type="caution">
    <text evidence="2">The sequence shown here is derived from an EMBL/GenBank/DDBJ whole genome shotgun (WGS) entry which is preliminary data.</text>
</comment>
<accession>A0ABU4MAZ2</accession>
<protein>
    <submittedName>
        <fullName evidence="2">Uncharacterized protein</fullName>
    </submittedName>
</protein>
<evidence type="ECO:0000313" key="3">
    <source>
        <dbReference type="Proteomes" id="UP001272987"/>
    </source>
</evidence>
<organism evidence="2 3">
    <name type="scientific">Streptomyces acidiscabies</name>
    <dbReference type="NCBI Taxonomy" id="42234"/>
    <lineage>
        <taxon>Bacteria</taxon>
        <taxon>Bacillati</taxon>
        <taxon>Actinomycetota</taxon>
        <taxon>Actinomycetes</taxon>
        <taxon>Kitasatosporales</taxon>
        <taxon>Streptomycetaceae</taxon>
        <taxon>Streptomyces</taxon>
    </lineage>
</organism>
<name>A0ABU4MAZ2_9ACTN</name>
<gene>
    <name evidence="2" type="ORF">PV666_45080</name>
</gene>
<dbReference type="Proteomes" id="UP001272987">
    <property type="component" value="Unassembled WGS sequence"/>
</dbReference>
<reference evidence="2 3" key="1">
    <citation type="journal article" date="2023" name="Microb. Genom.">
        <title>Mesoterricola silvestris gen. nov., sp. nov., Mesoterricola sediminis sp. nov., Geothrix oryzae sp. nov., Geothrix edaphica sp. nov., Geothrix rubra sp. nov., and Geothrix limicola sp. nov., six novel members of Acidobacteriota isolated from soils.</title>
        <authorList>
            <person name="Weisberg A.J."/>
            <person name="Pearce E."/>
            <person name="Kramer C.G."/>
            <person name="Chang J.H."/>
            <person name="Clarke C.R."/>
        </authorList>
    </citation>
    <scope>NUCLEOTIDE SEQUENCE [LARGE SCALE GENOMIC DNA]</scope>
    <source>
        <strain evidence="2 3">NB05-1H</strain>
    </source>
</reference>
<feature type="region of interest" description="Disordered" evidence="1">
    <location>
        <begin position="535"/>
        <end position="565"/>
    </location>
</feature>
<evidence type="ECO:0000256" key="1">
    <source>
        <dbReference type="SAM" id="MobiDB-lite"/>
    </source>
</evidence>
<keyword evidence="3" id="KW-1185">Reference proteome</keyword>
<sequence>MLIERADQLQLTRTLVEDPARWSPSALVSANDSVVHDAGQSAHLMAAWAQVVAAGTLNPAGLFTRFARSHERWAELGAGLAAVAALGALGPLEATAEQCAAELDPAGRSDLLARLAAGVSETLHAAGGLDELLEAASLLHRSASDTETGWATTATWALSVLTANRKSPDHAGLVAARNMLLVEEGHGPALWETWSKVAAIVMPPALPDQPGGLWLRAVQAVRAGDEHAARDVLTEFRAQDPLEQSLLCHELASRIASVRAHPSPRATHAPAPQDEEVRRAAEDIVDEMPSDVAEHTGRMHALSRRAVLAYLDQEAKTLAAVIDRIATWDDAPGRRPYPGPRFRYPVQQALLFADQLLTLPGPDVYIPSDAAANAAGPLIDRYAPDAHKDAAHQLIAALRTAGPSGTDLDEDASYGPAGLVAYAALAAGLIQHPQLRYPREKARLNLIQEIRESEAAALRIPDRERITVSDEEAHAFLQQLHPGYPIPRDPHARTIWDHDIIAVVTQHLLDHPADSTTPEQRRALDARIHKVLRAAEGTLHAQTPRPGNAGRKQPNRSTKRKRRGR</sequence>
<proteinExistence type="predicted"/>
<dbReference type="EMBL" id="JARAWP010000040">
    <property type="protein sequence ID" value="MDX3024992.1"/>
    <property type="molecule type" value="Genomic_DNA"/>
</dbReference>
<dbReference type="RefSeq" id="WP_319167407.1">
    <property type="nucleotide sequence ID" value="NZ_JARAWP010000040.1"/>
</dbReference>